<dbReference type="CDD" id="cd03499">
    <property type="entry name" value="SQR_TypeC_SdhC"/>
    <property type="match status" value="1"/>
</dbReference>
<dbReference type="NCBIfam" id="TIGR02970">
    <property type="entry name" value="succ_dehyd_cytB"/>
    <property type="match status" value="1"/>
</dbReference>
<dbReference type="InterPro" id="IPR000701">
    <property type="entry name" value="SuccDH_FuR_B_TM-su"/>
</dbReference>
<keyword evidence="8" id="KW-0479">Metal-binding</keyword>
<organism evidence="14 15">
    <name type="scientific">Balneatrix alpica</name>
    <dbReference type="NCBI Taxonomy" id="75684"/>
    <lineage>
        <taxon>Bacteria</taxon>
        <taxon>Pseudomonadati</taxon>
        <taxon>Pseudomonadota</taxon>
        <taxon>Gammaproteobacteria</taxon>
        <taxon>Oceanospirillales</taxon>
        <taxon>Balneatrichaceae</taxon>
        <taxon>Balneatrix</taxon>
    </lineage>
</organism>
<evidence type="ECO:0000256" key="11">
    <source>
        <dbReference type="ARBA" id="ARBA00023136"/>
    </source>
</evidence>
<dbReference type="EMBL" id="JBHLZN010000001">
    <property type="protein sequence ID" value="MFB9885016.1"/>
    <property type="molecule type" value="Genomic_DNA"/>
</dbReference>
<dbReference type="Proteomes" id="UP001589628">
    <property type="component" value="Unassembled WGS sequence"/>
</dbReference>
<evidence type="ECO:0000256" key="9">
    <source>
        <dbReference type="ARBA" id="ARBA00022989"/>
    </source>
</evidence>
<evidence type="ECO:0000256" key="4">
    <source>
        <dbReference type="ARBA" id="ARBA00007244"/>
    </source>
</evidence>
<evidence type="ECO:0000256" key="2">
    <source>
        <dbReference type="ARBA" id="ARBA00004050"/>
    </source>
</evidence>
<evidence type="ECO:0000256" key="10">
    <source>
        <dbReference type="ARBA" id="ARBA00023004"/>
    </source>
</evidence>
<evidence type="ECO:0000256" key="3">
    <source>
        <dbReference type="ARBA" id="ARBA00004141"/>
    </source>
</evidence>
<keyword evidence="11 13" id="KW-0472">Membrane</keyword>
<dbReference type="PANTHER" id="PTHR10978:SF5">
    <property type="entry name" value="SUCCINATE DEHYDROGENASE CYTOCHROME B560 SUBUNIT, MITOCHONDRIAL"/>
    <property type="match status" value="1"/>
</dbReference>
<feature type="transmembrane region" description="Helical" evidence="13">
    <location>
        <begin position="24"/>
        <end position="44"/>
    </location>
</feature>
<evidence type="ECO:0000313" key="14">
    <source>
        <dbReference type="EMBL" id="MFB9885016.1"/>
    </source>
</evidence>
<sequence>MNKKRPVNLDLTTIKLPLPAVSSILHRVTGVGLFLGLVFMMYAFDVSLESEQGFNDISAILRDSFFAKLIAWGLLAALFYHCAAGIKHLLQDFGYAEELESGTLAAKVTLGAGVVLALIAGIWIW</sequence>
<dbReference type="PIRSF" id="PIRSF000178">
    <property type="entry name" value="SDH_cyt_b560"/>
    <property type="match status" value="1"/>
</dbReference>
<dbReference type="Gene3D" id="1.20.1300.10">
    <property type="entry name" value="Fumarate reductase/succinate dehydrogenase, transmembrane subunit"/>
    <property type="match status" value="1"/>
</dbReference>
<keyword evidence="15" id="KW-1185">Reference proteome</keyword>
<evidence type="ECO:0000256" key="13">
    <source>
        <dbReference type="SAM" id="Phobius"/>
    </source>
</evidence>
<evidence type="ECO:0000256" key="8">
    <source>
        <dbReference type="ARBA" id="ARBA00022723"/>
    </source>
</evidence>
<evidence type="ECO:0000256" key="7">
    <source>
        <dbReference type="ARBA" id="ARBA00022692"/>
    </source>
</evidence>
<comment type="subunit">
    <text evidence="12">Part of an enzyme complex containing four subunits: a flavoprotein, an iron-sulfur protein, plus two membrane-anchoring proteins, SdhC and SdhD. The complex can form homotrimers.</text>
</comment>
<feature type="transmembrane region" description="Helical" evidence="13">
    <location>
        <begin position="104"/>
        <end position="124"/>
    </location>
</feature>
<evidence type="ECO:0000313" key="15">
    <source>
        <dbReference type="Proteomes" id="UP001589628"/>
    </source>
</evidence>
<evidence type="ECO:0000256" key="1">
    <source>
        <dbReference type="ARBA" id="ARBA00001971"/>
    </source>
</evidence>
<gene>
    <name evidence="14" type="primary">sdhC</name>
    <name evidence="14" type="ORF">ACFFLH_01145</name>
</gene>
<evidence type="ECO:0000256" key="5">
    <source>
        <dbReference type="ARBA" id="ARBA00020076"/>
    </source>
</evidence>
<keyword evidence="10" id="KW-0408">Iron</keyword>
<keyword evidence="7 13" id="KW-0812">Transmembrane</keyword>
<dbReference type="Pfam" id="PF01127">
    <property type="entry name" value="Sdh_cyt"/>
    <property type="match status" value="1"/>
</dbReference>
<comment type="similarity">
    <text evidence="4">Belongs to the cytochrome b560 family.</text>
</comment>
<dbReference type="InterPro" id="IPR018495">
    <property type="entry name" value="Succ_DH_cyt_bsu_CS"/>
</dbReference>
<dbReference type="PANTHER" id="PTHR10978">
    <property type="entry name" value="SUCCINATE DEHYDROGENASE CYTOCHROME B560 SUBUNIT"/>
    <property type="match status" value="1"/>
</dbReference>
<comment type="cofactor">
    <cofactor evidence="1">
        <name>heme</name>
        <dbReference type="ChEBI" id="CHEBI:30413"/>
    </cofactor>
</comment>
<comment type="subcellular location">
    <subcellularLocation>
        <location evidence="3">Membrane</location>
        <topology evidence="3">Multi-pass membrane protein</topology>
    </subcellularLocation>
</comment>
<keyword evidence="6" id="KW-0349">Heme</keyword>
<dbReference type="PROSITE" id="PS01000">
    <property type="entry name" value="SDH_CYT_1"/>
    <property type="match status" value="1"/>
</dbReference>
<dbReference type="InterPro" id="IPR014314">
    <property type="entry name" value="Succ_DH_cytb556"/>
</dbReference>
<evidence type="ECO:0000256" key="6">
    <source>
        <dbReference type="ARBA" id="ARBA00022617"/>
    </source>
</evidence>
<accession>A0ABV5Z9W6</accession>
<comment type="function">
    <text evidence="2">Membrane-anchoring subunit of succinate dehydrogenase (SDH).</text>
</comment>
<comment type="caution">
    <text evidence="14">The sequence shown here is derived from an EMBL/GenBank/DDBJ whole genome shotgun (WGS) entry which is preliminary data.</text>
</comment>
<name>A0ABV5Z9W6_9GAMM</name>
<proteinExistence type="inferred from homology"/>
<evidence type="ECO:0000256" key="12">
    <source>
        <dbReference type="ARBA" id="ARBA00025912"/>
    </source>
</evidence>
<feature type="transmembrane region" description="Helical" evidence="13">
    <location>
        <begin position="64"/>
        <end position="83"/>
    </location>
</feature>
<protein>
    <recommendedName>
        <fullName evidence="5">Succinate dehydrogenase cytochrome b556 subunit</fullName>
    </recommendedName>
</protein>
<dbReference type="RefSeq" id="WP_027313360.1">
    <property type="nucleotide sequence ID" value="NZ_JAUESS010000002.1"/>
</dbReference>
<dbReference type="SUPFAM" id="SSF81343">
    <property type="entry name" value="Fumarate reductase respiratory complex transmembrane subunits"/>
    <property type="match status" value="1"/>
</dbReference>
<dbReference type="InterPro" id="IPR034804">
    <property type="entry name" value="SQR/QFR_C/D"/>
</dbReference>
<keyword evidence="9 13" id="KW-1133">Transmembrane helix</keyword>
<reference evidence="14 15" key="1">
    <citation type="submission" date="2024-09" db="EMBL/GenBank/DDBJ databases">
        <authorList>
            <person name="Sun Q."/>
            <person name="Mori K."/>
        </authorList>
    </citation>
    <scope>NUCLEOTIDE SEQUENCE [LARGE SCALE GENOMIC DNA]</scope>
    <source>
        <strain evidence="14 15">ATCC 51285</strain>
    </source>
</reference>